<evidence type="ECO:0000256" key="2">
    <source>
        <dbReference type="ARBA" id="ARBA00009370"/>
    </source>
</evidence>
<gene>
    <name evidence="11" type="ordered locus">Sthe_2518</name>
</gene>
<dbReference type="PANTHER" id="PTHR43390:SF1">
    <property type="entry name" value="CHLOROPLAST PROCESSING PEPTIDASE"/>
    <property type="match status" value="1"/>
</dbReference>
<dbReference type="InParanoid" id="D1CAY6"/>
<comment type="catalytic activity">
    <reaction evidence="1 8">
        <text>Cleavage of hydrophobic, N-terminal signal or leader sequences from secreted and periplasmic proteins.</text>
        <dbReference type="EC" id="3.4.21.89"/>
    </reaction>
</comment>
<evidence type="ECO:0000256" key="3">
    <source>
        <dbReference type="ARBA" id="ARBA00013208"/>
    </source>
</evidence>
<dbReference type="PANTHER" id="PTHR43390">
    <property type="entry name" value="SIGNAL PEPTIDASE I"/>
    <property type="match status" value="1"/>
</dbReference>
<evidence type="ECO:0000256" key="5">
    <source>
        <dbReference type="ARBA" id="ARBA00022670"/>
    </source>
</evidence>
<comment type="similarity">
    <text evidence="2 9">Belongs to the peptidase S26 family.</text>
</comment>
<dbReference type="CDD" id="cd06530">
    <property type="entry name" value="S26_SPase_I"/>
    <property type="match status" value="1"/>
</dbReference>
<evidence type="ECO:0000313" key="11">
    <source>
        <dbReference type="EMBL" id="ACZ39933.1"/>
    </source>
</evidence>
<dbReference type="InterPro" id="IPR019756">
    <property type="entry name" value="Pept_S26A_signal_pept_1_Ser-AS"/>
</dbReference>
<dbReference type="EMBL" id="CP001824">
    <property type="protein sequence ID" value="ACZ39933.1"/>
    <property type="molecule type" value="Genomic_DNA"/>
</dbReference>
<dbReference type="STRING" id="479434.Sthe_2518"/>
<comment type="subcellular location">
    <subcellularLocation>
        <location evidence="9">Membrane</location>
        <topology evidence="9">Single-pass type II membrane protein</topology>
    </subcellularLocation>
</comment>
<feature type="transmembrane region" description="Helical" evidence="8">
    <location>
        <begin position="53"/>
        <end position="71"/>
    </location>
</feature>
<dbReference type="NCBIfam" id="TIGR02227">
    <property type="entry name" value="sigpep_I_bact"/>
    <property type="match status" value="1"/>
</dbReference>
<dbReference type="GO" id="GO:0016020">
    <property type="term" value="C:membrane"/>
    <property type="evidence" value="ECO:0007669"/>
    <property type="project" value="UniProtKB-SubCell"/>
</dbReference>
<dbReference type="KEGG" id="sti:Sthe_2518"/>
<dbReference type="Proteomes" id="UP000002027">
    <property type="component" value="Chromosome 2"/>
</dbReference>
<keyword evidence="6 8" id="KW-0378">Hydrolase</keyword>
<protein>
    <recommendedName>
        <fullName evidence="4 8">Signal peptidase I</fullName>
        <ecNumber evidence="3 8">3.4.21.89</ecNumber>
    </recommendedName>
</protein>
<evidence type="ECO:0000256" key="4">
    <source>
        <dbReference type="ARBA" id="ARBA00019232"/>
    </source>
</evidence>
<evidence type="ECO:0000313" key="12">
    <source>
        <dbReference type="Proteomes" id="UP000002027"/>
    </source>
</evidence>
<dbReference type="Pfam" id="PF10502">
    <property type="entry name" value="Peptidase_S26"/>
    <property type="match status" value="1"/>
</dbReference>
<dbReference type="GO" id="GO:0004252">
    <property type="term" value="F:serine-type endopeptidase activity"/>
    <property type="evidence" value="ECO:0007669"/>
    <property type="project" value="InterPro"/>
</dbReference>
<keyword evidence="12" id="KW-1185">Reference proteome</keyword>
<dbReference type="InterPro" id="IPR019533">
    <property type="entry name" value="Peptidase_S26"/>
</dbReference>
<dbReference type="InterPro" id="IPR019757">
    <property type="entry name" value="Pept_S26A_signal_pept_1_Lys-AS"/>
</dbReference>
<dbReference type="GO" id="GO:0009003">
    <property type="term" value="F:signal peptidase activity"/>
    <property type="evidence" value="ECO:0007669"/>
    <property type="project" value="UniProtKB-EC"/>
</dbReference>
<organism evidence="11 12">
    <name type="scientific">Sphaerobacter thermophilus (strain ATCC 49802 / DSM 20745 / KCCM 41009 / NCIMB 13125 / S 6022)</name>
    <dbReference type="NCBI Taxonomy" id="479434"/>
    <lineage>
        <taxon>Bacteria</taxon>
        <taxon>Pseudomonadati</taxon>
        <taxon>Thermomicrobiota</taxon>
        <taxon>Thermomicrobia</taxon>
        <taxon>Sphaerobacterales</taxon>
        <taxon>Sphaerobacterineae</taxon>
        <taxon>Sphaerobacteraceae</taxon>
        <taxon>Sphaerobacter</taxon>
    </lineage>
</organism>
<evidence type="ECO:0000256" key="6">
    <source>
        <dbReference type="ARBA" id="ARBA00022801"/>
    </source>
</evidence>
<evidence type="ECO:0000256" key="7">
    <source>
        <dbReference type="PIRSR" id="PIRSR600223-1"/>
    </source>
</evidence>
<keyword evidence="8" id="KW-0812">Transmembrane</keyword>
<keyword evidence="8" id="KW-0472">Membrane</keyword>
<keyword evidence="5 8" id="KW-0645">Protease</keyword>
<dbReference type="FunCoup" id="D1CAY6">
    <property type="interactions" value="418"/>
</dbReference>
<reference evidence="11 12" key="2">
    <citation type="journal article" date="2010" name="Stand. Genomic Sci.">
        <title>Complete genome sequence of Desulfohalobium retbaense type strain (HR(100)).</title>
        <authorList>
            <person name="Spring S."/>
            <person name="Nolan M."/>
            <person name="Lapidus A."/>
            <person name="Glavina Del Rio T."/>
            <person name="Copeland A."/>
            <person name="Tice H."/>
            <person name="Cheng J.F."/>
            <person name="Lucas S."/>
            <person name="Land M."/>
            <person name="Chen F."/>
            <person name="Bruce D."/>
            <person name="Goodwin L."/>
            <person name="Pitluck S."/>
            <person name="Ivanova N."/>
            <person name="Mavromatis K."/>
            <person name="Mikhailova N."/>
            <person name="Pati A."/>
            <person name="Chen A."/>
            <person name="Palaniappan K."/>
            <person name="Hauser L."/>
            <person name="Chang Y.J."/>
            <person name="Jeffries C.D."/>
            <person name="Munk C."/>
            <person name="Kiss H."/>
            <person name="Chain P."/>
            <person name="Han C."/>
            <person name="Brettin T."/>
            <person name="Detter J.C."/>
            <person name="Schuler E."/>
            <person name="Goker M."/>
            <person name="Rohde M."/>
            <person name="Bristow J."/>
            <person name="Eisen J.A."/>
            <person name="Markowitz V."/>
            <person name="Hugenholtz P."/>
            <person name="Kyrpides N.C."/>
            <person name="Klenk H.P."/>
        </authorList>
    </citation>
    <scope>NUCLEOTIDE SEQUENCE [LARGE SCALE GENOMIC DNA]</scope>
    <source>
        <strain evidence="12">ATCC 49802 / DSM 20745 / S 6022</strain>
    </source>
</reference>
<keyword evidence="8" id="KW-1133">Transmembrane helix</keyword>
<feature type="active site" evidence="7">
    <location>
        <position position="80"/>
    </location>
</feature>
<dbReference type="AlphaFoldDB" id="D1CAY6"/>
<dbReference type="PROSITE" id="PS00760">
    <property type="entry name" value="SPASE_I_2"/>
    <property type="match status" value="1"/>
</dbReference>
<dbReference type="PRINTS" id="PR00727">
    <property type="entry name" value="LEADERPTASE"/>
</dbReference>
<dbReference type="InterPro" id="IPR000223">
    <property type="entry name" value="Pept_S26A_signal_pept_1"/>
</dbReference>
<name>D1CAY6_SPHTD</name>
<dbReference type="EC" id="3.4.21.89" evidence="3 8"/>
<evidence type="ECO:0000259" key="10">
    <source>
        <dbReference type="Pfam" id="PF10502"/>
    </source>
</evidence>
<accession>D1CAY6</accession>
<dbReference type="InterPro" id="IPR036286">
    <property type="entry name" value="LexA/Signal_pep-like_sf"/>
</dbReference>
<feature type="domain" description="Peptidase S26" evidence="10">
    <location>
        <begin position="51"/>
        <end position="234"/>
    </location>
</feature>
<sequence>MFTRHCGAMGYPQAQQGRHHFDEGTRTRMATGSDKQAAGQQEQAQDRSALREIVQTLLTAVIIFVLIRAVVLTYRVEGTSMVPALQPGQLLLVGRHAYLHIDVNGILDALPFVERDGERMVYPFGKPSRGDIVILDAHDASGKPYVKRVVGLPGDRVSIHDGALYVNGERLDEPYINGMATTRPGRFLRAGNEQVIPEGYVFVMGDNRSNSRDSRDFGPVPISAIKGQVWLSLWPPGTL</sequence>
<dbReference type="InterPro" id="IPR019758">
    <property type="entry name" value="Pept_S26A_signal_pept_1_CS"/>
</dbReference>
<proteinExistence type="inferred from homology"/>
<dbReference type="SUPFAM" id="SSF51306">
    <property type="entry name" value="LexA/Signal peptidase"/>
    <property type="match status" value="1"/>
</dbReference>
<dbReference type="GO" id="GO:0006465">
    <property type="term" value="P:signal peptide processing"/>
    <property type="evidence" value="ECO:0007669"/>
    <property type="project" value="InterPro"/>
</dbReference>
<evidence type="ECO:0000256" key="9">
    <source>
        <dbReference type="RuleBase" id="RU362042"/>
    </source>
</evidence>
<dbReference type="PROSITE" id="PS00501">
    <property type="entry name" value="SPASE_I_1"/>
    <property type="match status" value="1"/>
</dbReference>
<evidence type="ECO:0000256" key="1">
    <source>
        <dbReference type="ARBA" id="ARBA00000677"/>
    </source>
</evidence>
<reference evidence="12" key="1">
    <citation type="submission" date="2009-11" db="EMBL/GenBank/DDBJ databases">
        <title>The complete chromosome 2 of Sphaerobacter thermophilus DSM 20745.</title>
        <authorList>
            <person name="Lucas S."/>
            <person name="Copeland A."/>
            <person name="Lapidus A."/>
            <person name="Glavina del Rio T."/>
            <person name="Dalin E."/>
            <person name="Tice H."/>
            <person name="Bruce D."/>
            <person name="Goodwin L."/>
            <person name="Pitluck S."/>
            <person name="Kyrpides N."/>
            <person name="Mavromatis K."/>
            <person name="Ivanova N."/>
            <person name="Mikhailova N."/>
            <person name="LaButti K.M."/>
            <person name="Clum A."/>
            <person name="Sun H.I."/>
            <person name="Brettin T."/>
            <person name="Detter J.C."/>
            <person name="Han C."/>
            <person name="Larimer F."/>
            <person name="Land M."/>
            <person name="Hauser L."/>
            <person name="Markowitz V."/>
            <person name="Cheng J.F."/>
            <person name="Hugenholtz P."/>
            <person name="Woyke T."/>
            <person name="Wu D."/>
            <person name="Steenblock K."/>
            <person name="Schneider S."/>
            <person name="Pukall R."/>
            <person name="Goeker M."/>
            <person name="Klenk H.P."/>
            <person name="Eisen J.A."/>
        </authorList>
    </citation>
    <scope>NUCLEOTIDE SEQUENCE [LARGE SCALE GENOMIC DNA]</scope>
    <source>
        <strain evidence="12">ATCC 49802 / DSM 20745 / S 6022</strain>
    </source>
</reference>
<dbReference type="Gene3D" id="2.10.109.10">
    <property type="entry name" value="Umud Fragment, subunit A"/>
    <property type="match status" value="1"/>
</dbReference>
<evidence type="ECO:0000256" key="8">
    <source>
        <dbReference type="RuleBase" id="RU003993"/>
    </source>
</evidence>
<dbReference type="HOGENOM" id="CLU_028723_5_3_0"/>
<feature type="active site" evidence="7">
    <location>
        <position position="147"/>
    </location>
</feature>
<dbReference type="PROSITE" id="PS00761">
    <property type="entry name" value="SPASE_I_3"/>
    <property type="match status" value="1"/>
</dbReference>
<dbReference type="eggNOG" id="COG0681">
    <property type="taxonomic scope" value="Bacteria"/>
</dbReference>